<evidence type="ECO:0000313" key="2">
    <source>
        <dbReference type="Proteomes" id="UP001049176"/>
    </source>
</evidence>
<dbReference type="EMBL" id="CM032191">
    <property type="protein sequence ID" value="KAG7085485.1"/>
    <property type="molecule type" value="Genomic_DNA"/>
</dbReference>
<accession>A0A9P7RL08</accession>
<gene>
    <name evidence="1" type="ORF">E1B28_003048</name>
</gene>
<dbReference type="Proteomes" id="UP001049176">
    <property type="component" value="Chromosome 11"/>
</dbReference>
<evidence type="ECO:0000313" key="1">
    <source>
        <dbReference type="EMBL" id="KAG7085485.1"/>
    </source>
</evidence>
<protein>
    <submittedName>
        <fullName evidence="1">Uncharacterized protein</fullName>
    </submittedName>
</protein>
<proteinExistence type="predicted"/>
<dbReference type="GeneID" id="66072124"/>
<dbReference type="RefSeq" id="XP_043001956.1">
    <property type="nucleotide sequence ID" value="XM_043160001.1"/>
</dbReference>
<reference evidence="1" key="1">
    <citation type="journal article" date="2021" name="Genome Biol. Evol.">
        <title>The assembled and annotated genome of the fairy-ring fungus Marasmius oreades.</title>
        <authorList>
            <person name="Hiltunen M."/>
            <person name="Ament-Velasquez S.L."/>
            <person name="Johannesson H."/>
        </authorList>
    </citation>
    <scope>NUCLEOTIDE SEQUENCE</scope>
    <source>
        <strain evidence="1">03SP1</strain>
    </source>
</reference>
<dbReference type="KEGG" id="more:E1B28_003048"/>
<comment type="caution">
    <text evidence="1">The sequence shown here is derived from an EMBL/GenBank/DDBJ whole genome shotgun (WGS) entry which is preliminary data.</text>
</comment>
<organism evidence="1 2">
    <name type="scientific">Marasmius oreades</name>
    <name type="common">fairy-ring Marasmius</name>
    <dbReference type="NCBI Taxonomy" id="181124"/>
    <lineage>
        <taxon>Eukaryota</taxon>
        <taxon>Fungi</taxon>
        <taxon>Dikarya</taxon>
        <taxon>Basidiomycota</taxon>
        <taxon>Agaricomycotina</taxon>
        <taxon>Agaricomycetes</taxon>
        <taxon>Agaricomycetidae</taxon>
        <taxon>Agaricales</taxon>
        <taxon>Marasmiineae</taxon>
        <taxon>Marasmiaceae</taxon>
        <taxon>Marasmius</taxon>
    </lineage>
</organism>
<name>A0A9P7RL08_9AGAR</name>
<dbReference type="OrthoDB" id="2870900at2759"/>
<dbReference type="AlphaFoldDB" id="A0A9P7RL08"/>
<keyword evidence="2" id="KW-1185">Reference proteome</keyword>
<sequence>MVSLDGLNTDALNEIIQLVHASSRYTLFSLLRVNKAFHDLTLPFLYRILDFDFTQADHRRCAQVLHDPYTCSQRRIHSITEGDPRILKAIRKVVVHSTYARWPRDTLQRTSFIPSDEDIECKWSLFVAFLSRIAHLQELVFDCRERVPLVLLDVLHGRHPLCRLHVRGWTRAGYDVRVGDPYEKALARSPCLRSIDAFVFSGPPGADLYLPAFFRIVSLAPNLESMGYSTSTSECWRSTLHRLTTEQRENIRTESERFEVKEPVRKGLMKIKWTELDENVLDRFEQAGLDLGTVESLDMGEVSRISGLICVRKQGLFAALKHLSFTIHHSSRSDCTEKELKSNIVDFLLSIPPLQSLSVTNYSAFIDLSALFRWHGGSLRSLSLHEVENSHETREVLTVGQLKDLRSMASQLEEIELDINRTVDDANHLAYYEVLGSFPQLNRVNVHYDLGRIYRTCGGQLNCLRKYPEKIDENFGMSVWKTLYTSKQKHGHGYRGIEEVAIFVGRRRCESRFGLLAGGRHSAQTLVLRANERDDKRNEPIVRVLTPSASFVRRYCA</sequence>